<organism evidence="2 3">
    <name type="scientific">Tautonia plasticadhaerens</name>
    <dbReference type="NCBI Taxonomy" id="2527974"/>
    <lineage>
        <taxon>Bacteria</taxon>
        <taxon>Pseudomonadati</taxon>
        <taxon>Planctomycetota</taxon>
        <taxon>Planctomycetia</taxon>
        <taxon>Isosphaerales</taxon>
        <taxon>Isosphaeraceae</taxon>
        <taxon>Tautonia</taxon>
    </lineage>
</organism>
<accession>A0A518H158</accession>
<evidence type="ECO:0000256" key="1">
    <source>
        <dbReference type="SAM" id="Coils"/>
    </source>
</evidence>
<dbReference type="EMBL" id="CP036426">
    <property type="protein sequence ID" value="QDV34553.1"/>
    <property type="molecule type" value="Genomic_DNA"/>
</dbReference>
<dbReference type="RefSeq" id="WP_145269525.1">
    <property type="nucleotide sequence ID" value="NZ_CP036426.1"/>
</dbReference>
<gene>
    <name evidence="2" type="ORF">ElP_24430</name>
</gene>
<dbReference type="Proteomes" id="UP000317835">
    <property type="component" value="Chromosome"/>
</dbReference>
<evidence type="ECO:0000313" key="2">
    <source>
        <dbReference type="EMBL" id="QDV34553.1"/>
    </source>
</evidence>
<proteinExistence type="predicted"/>
<name>A0A518H158_9BACT</name>
<dbReference type="AlphaFoldDB" id="A0A518H158"/>
<reference evidence="2 3" key="1">
    <citation type="submission" date="2019-02" db="EMBL/GenBank/DDBJ databases">
        <title>Deep-cultivation of Planctomycetes and their phenomic and genomic characterization uncovers novel biology.</title>
        <authorList>
            <person name="Wiegand S."/>
            <person name="Jogler M."/>
            <person name="Boedeker C."/>
            <person name="Pinto D."/>
            <person name="Vollmers J."/>
            <person name="Rivas-Marin E."/>
            <person name="Kohn T."/>
            <person name="Peeters S.H."/>
            <person name="Heuer A."/>
            <person name="Rast P."/>
            <person name="Oberbeckmann S."/>
            <person name="Bunk B."/>
            <person name="Jeske O."/>
            <person name="Meyerdierks A."/>
            <person name="Storesund J.E."/>
            <person name="Kallscheuer N."/>
            <person name="Luecker S."/>
            <person name="Lage O.M."/>
            <person name="Pohl T."/>
            <person name="Merkel B.J."/>
            <person name="Hornburger P."/>
            <person name="Mueller R.-W."/>
            <person name="Bruemmer F."/>
            <person name="Labrenz M."/>
            <person name="Spormann A.M."/>
            <person name="Op den Camp H."/>
            <person name="Overmann J."/>
            <person name="Amann R."/>
            <person name="Jetten M.S.M."/>
            <person name="Mascher T."/>
            <person name="Medema M.H."/>
            <person name="Devos D.P."/>
            <person name="Kaster A.-K."/>
            <person name="Ovreas L."/>
            <person name="Rohde M."/>
            <person name="Galperin M.Y."/>
            <person name="Jogler C."/>
        </authorList>
    </citation>
    <scope>NUCLEOTIDE SEQUENCE [LARGE SCALE GENOMIC DNA]</scope>
    <source>
        <strain evidence="2 3">ElP</strain>
    </source>
</reference>
<keyword evidence="3" id="KW-1185">Reference proteome</keyword>
<protein>
    <submittedName>
        <fullName evidence="2">Uncharacterized protein</fullName>
    </submittedName>
</protein>
<keyword evidence="1" id="KW-0175">Coiled coil</keyword>
<feature type="coiled-coil region" evidence="1">
    <location>
        <begin position="167"/>
        <end position="194"/>
    </location>
</feature>
<sequence>MRRTVRIRWISAFFLVGLLIVAALVAVLRPEDGKGLMARTLGGDDRTSSLLRIETDPANPFSVGRPDREEVDALLQTQVQLITSPSVLTVAASDREVSSLEFVKRSGDAVEAIRDHLEVRILEGSSLVEVASRGLPPDEGAIVVNAVVDAFLREDATWADARNRNSIMRLEAYREELETKVEALSQSLDDARRTSVAPDRPPVDRAIIEADLLDCLGQLRRVRLDRAALQAGPDGPGVAEGSSTEIEAFKRQEALLISERDRMASLLAESDEALAAESRRRPELEHHLELKRRVDDRIERLEYESRGSAPILIISRASP</sequence>
<evidence type="ECO:0000313" key="3">
    <source>
        <dbReference type="Proteomes" id="UP000317835"/>
    </source>
</evidence>
<dbReference type="KEGG" id="tpla:ElP_24430"/>